<dbReference type="PANTHER" id="PTHR14097:SF7">
    <property type="entry name" value="OXIDOREDUCTASE HTATIP2"/>
    <property type="match status" value="1"/>
</dbReference>
<sequence>MASSKTALLLGATGQTGGALLHELLASSAFSKVGEYGRRVTPADKITTGKDKLEQKTIDFENLDAAGLKDEKWDIVFITLGTTRASAGSAAAFEKIDREYVINAARAAKSDDPAHSQRVVYLSSGGANSKSFALYMRSKGLTEEGIAALGYNDTIIFRPGFLQGTHRPETRLAERVAGCVTSMLSYVTDTVEIQITTLAKSIRIAGTLGSASLPAEAKAHKEGSESAPFTVIGNAGALKLAATEK</sequence>
<proteinExistence type="inferred from homology"/>
<dbReference type="PANTHER" id="PTHR14097">
    <property type="entry name" value="OXIDOREDUCTASE HTATIP2"/>
    <property type="match status" value="1"/>
</dbReference>
<dbReference type="Proteomes" id="UP001556367">
    <property type="component" value="Unassembled WGS sequence"/>
</dbReference>
<keyword evidence="5" id="KW-1185">Reference proteome</keyword>
<dbReference type="Pfam" id="PF13460">
    <property type="entry name" value="NAD_binding_10"/>
    <property type="match status" value="1"/>
</dbReference>
<organism evidence="4 5">
    <name type="scientific">Hohenbuehelia grisea</name>
    <dbReference type="NCBI Taxonomy" id="104357"/>
    <lineage>
        <taxon>Eukaryota</taxon>
        <taxon>Fungi</taxon>
        <taxon>Dikarya</taxon>
        <taxon>Basidiomycota</taxon>
        <taxon>Agaricomycotina</taxon>
        <taxon>Agaricomycetes</taxon>
        <taxon>Agaricomycetidae</taxon>
        <taxon>Agaricales</taxon>
        <taxon>Pleurotineae</taxon>
        <taxon>Pleurotaceae</taxon>
        <taxon>Hohenbuehelia</taxon>
    </lineage>
</organism>
<comment type="subcellular location">
    <subcellularLocation>
        <location evidence="1">Mitochondrion outer membrane</location>
        <topology evidence="1">Peripheral membrane protein</topology>
    </subcellularLocation>
</comment>
<accession>A0ABR3JEB7</accession>
<comment type="caution">
    <text evidence="4">The sequence shown here is derived from an EMBL/GenBank/DDBJ whole genome shotgun (WGS) entry which is preliminary data.</text>
</comment>
<protein>
    <recommendedName>
        <fullName evidence="3">NAD(P)-binding domain-containing protein</fullName>
    </recommendedName>
</protein>
<reference evidence="5" key="1">
    <citation type="submission" date="2024-06" db="EMBL/GenBank/DDBJ databases">
        <title>Multi-omics analyses provide insights into the biosynthesis of the anticancer antibiotic pleurotin in Hohenbuehelia grisea.</title>
        <authorList>
            <person name="Weaver J.A."/>
            <person name="Alberti F."/>
        </authorList>
    </citation>
    <scope>NUCLEOTIDE SEQUENCE [LARGE SCALE GENOMIC DNA]</scope>
    <source>
        <strain evidence="5">T-177</strain>
    </source>
</reference>
<dbReference type="Gene3D" id="3.40.50.720">
    <property type="entry name" value="NAD(P)-binding Rossmann-like Domain"/>
    <property type="match status" value="1"/>
</dbReference>
<evidence type="ECO:0000256" key="1">
    <source>
        <dbReference type="ARBA" id="ARBA00004450"/>
    </source>
</evidence>
<dbReference type="SUPFAM" id="SSF51735">
    <property type="entry name" value="NAD(P)-binding Rossmann-fold domains"/>
    <property type="match status" value="1"/>
</dbReference>
<gene>
    <name evidence="4" type="ORF">HGRIS_005141</name>
</gene>
<comment type="similarity">
    <text evidence="2">Belongs to the FMP52 family.</text>
</comment>
<evidence type="ECO:0000313" key="5">
    <source>
        <dbReference type="Proteomes" id="UP001556367"/>
    </source>
</evidence>
<dbReference type="EMBL" id="JASNQZ010000008">
    <property type="protein sequence ID" value="KAL0953982.1"/>
    <property type="molecule type" value="Genomic_DNA"/>
</dbReference>
<dbReference type="InterPro" id="IPR036291">
    <property type="entry name" value="NAD(P)-bd_dom_sf"/>
</dbReference>
<dbReference type="InterPro" id="IPR016040">
    <property type="entry name" value="NAD(P)-bd_dom"/>
</dbReference>
<name>A0ABR3JEB7_9AGAR</name>
<evidence type="ECO:0000313" key="4">
    <source>
        <dbReference type="EMBL" id="KAL0953982.1"/>
    </source>
</evidence>
<evidence type="ECO:0000256" key="2">
    <source>
        <dbReference type="ARBA" id="ARBA00006617"/>
    </source>
</evidence>
<feature type="domain" description="NAD(P)-binding" evidence="3">
    <location>
        <begin position="11"/>
        <end position="167"/>
    </location>
</feature>
<evidence type="ECO:0000259" key="3">
    <source>
        <dbReference type="Pfam" id="PF13460"/>
    </source>
</evidence>